<dbReference type="KEGG" id="soa:G3M56_000445"/>
<dbReference type="InterPro" id="IPR022737">
    <property type="entry name" value="RapA_C"/>
</dbReference>
<dbReference type="InterPro" id="IPR049730">
    <property type="entry name" value="SNF2/RAD54-like_C"/>
</dbReference>
<keyword evidence="5" id="KW-0805">Transcription regulation</keyword>
<dbReference type="GO" id="GO:0005524">
    <property type="term" value="F:ATP binding"/>
    <property type="evidence" value="ECO:0007669"/>
    <property type="project" value="UniProtKB-KW"/>
</dbReference>
<dbReference type="GO" id="GO:0003677">
    <property type="term" value="F:DNA binding"/>
    <property type="evidence" value="ECO:0007669"/>
    <property type="project" value="UniProtKB-KW"/>
</dbReference>
<dbReference type="AlphaFoldDB" id="A0A6B3LD65"/>
<dbReference type="Gene3D" id="2.30.30.140">
    <property type="match status" value="1"/>
</dbReference>
<evidence type="ECO:0000313" key="10">
    <source>
        <dbReference type="Proteomes" id="UP000475117"/>
    </source>
</evidence>
<dbReference type="Gene3D" id="2.30.30.930">
    <property type="match status" value="1"/>
</dbReference>
<reference evidence="9 10" key="1">
    <citation type="submission" date="2020-12" db="EMBL/GenBank/DDBJ databases">
        <title>Sulforoseuscoccus oceanibium gen. nov., sp. nov., a representative of the phylum Verrucomicrobia with special cytoplasmic membrane, and proposal of Sulforoseuscoccusaceae fam. nov.</title>
        <authorList>
            <person name="Xi F."/>
        </authorList>
    </citation>
    <scope>NUCLEOTIDE SEQUENCE [LARGE SCALE GENOMIC DNA]</scope>
    <source>
        <strain evidence="9 10">T37</strain>
    </source>
</reference>
<dbReference type="PROSITE" id="PS51194">
    <property type="entry name" value="HELICASE_CTER"/>
    <property type="match status" value="1"/>
</dbReference>
<dbReference type="CDD" id="cd18793">
    <property type="entry name" value="SF2_C_SNF"/>
    <property type="match status" value="1"/>
</dbReference>
<dbReference type="Pfam" id="PF00176">
    <property type="entry name" value="SNF2-rel_dom"/>
    <property type="match status" value="1"/>
</dbReference>
<dbReference type="PROSITE" id="PS51192">
    <property type="entry name" value="HELICASE_ATP_BIND_1"/>
    <property type="match status" value="1"/>
</dbReference>
<dbReference type="Gene3D" id="3.40.50.300">
    <property type="entry name" value="P-loop containing nucleotide triphosphate hydrolases"/>
    <property type="match status" value="1"/>
</dbReference>
<dbReference type="HAMAP" id="MF_01821">
    <property type="entry name" value="Helicase_RapA"/>
    <property type="match status" value="1"/>
</dbReference>
<name>A0A6B3LD65_9BACT</name>
<gene>
    <name evidence="9" type="ORF">G3M56_000445</name>
</gene>
<dbReference type="SMART" id="SM00487">
    <property type="entry name" value="DEXDc"/>
    <property type="match status" value="1"/>
</dbReference>
<dbReference type="PANTHER" id="PTHR45766:SF6">
    <property type="entry name" value="SWI_SNF-RELATED MATRIX-ASSOCIATED ACTIN-DEPENDENT REGULATOR OF CHROMATIN SUBFAMILY A-LIKE PROTEIN 1"/>
    <property type="match status" value="1"/>
</dbReference>
<dbReference type="Gene3D" id="3.30.360.80">
    <property type="match status" value="1"/>
</dbReference>
<evidence type="ECO:0000256" key="5">
    <source>
        <dbReference type="ARBA" id="ARBA00023015"/>
    </source>
</evidence>
<dbReference type="Proteomes" id="UP000475117">
    <property type="component" value="Chromosome"/>
</dbReference>
<evidence type="ECO:0000256" key="7">
    <source>
        <dbReference type="ARBA" id="ARBA00023159"/>
    </source>
</evidence>
<dbReference type="Gene3D" id="3.40.50.10810">
    <property type="entry name" value="Tandem AAA-ATPase domain"/>
    <property type="match status" value="1"/>
</dbReference>
<protein>
    <submittedName>
        <fullName evidence="9">DEAD/DEAH box helicase family protein</fullName>
    </submittedName>
</protein>
<dbReference type="SMART" id="SM00490">
    <property type="entry name" value="HELICc"/>
    <property type="match status" value="1"/>
</dbReference>
<organism evidence="9 10">
    <name type="scientific">Sulfuriroseicoccus oceanibius</name>
    <dbReference type="NCBI Taxonomy" id="2707525"/>
    <lineage>
        <taxon>Bacteria</taxon>
        <taxon>Pseudomonadati</taxon>
        <taxon>Verrucomicrobiota</taxon>
        <taxon>Verrucomicrobiia</taxon>
        <taxon>Verrucomicrobiales</taxon>
        <taxon>Verrucomicrobiaceae</taxon>
        <taxon>Sulfuriroseicoccus</taxon>
    </lineage>
</organism>
<dbReference type="InterPro" id="IPR000330">
    <property type="entry name" value="SNF2_N"/>
</dbReference>
<dbReference type="SUPFAM" id="SSF52540">
    <property type="entry name" value="P-loop containing nucleoside triphosphate hydrolases"/>
    <property type="match status" value="2"/>
</dbReference>
<dbReference type="InterPro" id="IPR023949">
    <property type="entry name" value="Helicase_RapA"/>
</dbReference>
<keyword evidence="10" id="KW-1185">Reference proteome</keyword>
<evidence type="ECO:0000256" key="8">
    <source>
        <dbReference type="ARBA" id="ARBA00023163"/>
    </source>
</evidence>
<dbReference type="Pfam" id="PF18337">
    <property type="entry name" value="Tudor_RapA"/>
    <property type="match status" value="1"/>
</dbReference>
<keyword evidence="8" id="KW-0804">Transcription</keyword>
<dbReference type="GO" id="GO:0004386">
    <property type="term" value="F:helicase activity"/>
    <property type="evidence" value="ECO:0007669"/>
    <property type="project" value="UniProtKB-KW"/>
</dbReference>
<accession>A0A6B3LD65</accession>
<keyword evidence="3 9" id="KW-0347">Helicase</keyword>
<evidence type="ECO:0000256" key="6">
    <source>
        <dbReference type="ARBA" id="ARBA00023125"/>
    </source>
</evidence>
<dbReference type="InterPro" id="IPR040766">
    <property type="entry name" value="Tudor_2_RapA"/>
</dbReference>
<dbReference type="Pfam" id="PF12137">
    <property type="entry name" value="RapA_C"/>
    <property type="match status" value="1"/>
</dbReference>
<dbReference type="InterPro" id="IPR040765">
    <property type="entry name" value="Tudor_1_RapA"/>
</dbReference>
<dbReference type="InterPro" id="IPR014001">
    <property type="entry name" value="Helicase_ATP-bd"/>
</dbReference>
<evidence type="ECO:0000256" key="3">
    <source>
        <dbReference type="ARBA" id="ARBA00022806"/>
    </source>
</evidence>
<evidence type="ECO:0000256" key="4">
    <source>
        <dbReference type="ARBA" id="ARBA00022840"/>
    </source>
</evidence>
<dbReference type="PANTHER" id="PTHR45766">
    <property type="entry name" value="DNA ANNEALING HELICASE AND ENDONUCLEASE ZRANB3 FAMILY MEMBER"/>
    <property type="match status" value="1"/>
</dbReference>
<dbReference type="GO" id="GO:0006355">
    <property type="term" value="P:regulation of DNA-templated transcription"/>
    <property type="evidence" value="ECO:0007669"/>
    <property type="project" value="InterPro"/>
</dbReference>
<dbReference type="GO" id="GO:0016817">
    <property type="term" value="F:hydrolase activity, acting on acid anhydrides"/>
    <property type="evidence" value="ECO:0007669"/>
    <property type="project" value="InterPro"/>
</dbReference>
<keyword evidence="2" id="KW-0378">Hydrolase</keyword>
<keyword evidence="1" id="KW-0547">Nucleotide-binding</keyword>
<keyword evidence="7" id="KW-0010">Activator</keyword>
<evidence type="ECO:0000313" key="9">
    <source>
        <dbReference type="EMBL" id="QQL45091.1"/>
    </source>
</evidence>
<dbReference type="InterPro" id="IPR027417">
    <property type="entry name" value="P-loop_NTPase"/>
</dbReference>
<dbReference type="InterPro" id="IPR038718">
    <property type="entry name" value="SNF2-like_sf"/>
</dbReference>
<dbReference type="Gene3D" id="6.10.140.1500">
    <property type="match status" value="1"/>
</dbReference>
<dbReference type="RefSeq" id="WP_164364808.1">
    <property type="nucleotide sequence ID" value="NZ_CP066776.1"/>
</dbReference>
<keyword evidence="6" id="KW-0238">DNA-binding</keyword>
<dbReference type="Pfam" id="PF00271">
    <property type="entry name" value="Helicase_C"/>
    <property type="match status" value="1"/>
</dbReference>
<dbReference type="CDD" id="cd18011">
    <property type="entry name" value="DEXDc_RapA"/>
    <property type="match status" value="1"/>
</dbReference>
<keyword evidence="4" id="KW-0067">ATP-binding</keyword>
<dbReference type="Pfam" id="PF18339">
    <property type="entry name" value="Tudor_1_RapA"/>
    <property type="match status" value="1"/>
</dbReference>
<dbReference type="EMBL" id="CP066776">
    <property type="protein sequence ID" value="QQL45091.1"/>
    <property type="molecule type" value="Genomic_DNA"/>
</dbReference>
<evidence type="ECO:0000256" key="2">
    <source>
        <dbReference type="ARBA" id="ARBA00022801"/>
    </source>
</evidence>
<dbReference type="InterPro" id="IPR057342">
    <property type="entry name" value="DEXDc_RapA"/>
</dbReference>
<dbReference type="InterPro" id="IPR001650">
    <property type="entry name" value="Helicase_C-like"/>
</dbReference>
<evidence type="ECO:0000256" key="1">
    <source>
        <dbReference type="ARBA" id="ARBA00022741"/>
    </source>
</evidence>
<sequence length="921" mass="100738">MNNAAITPVSGQRWVSKNEPELGLGLLLRVARGKVEMLFPAANEQRVYTWASAPLQRVEFGAGDVIKSHEGKAGAVVSVEDRDGLLVYTLDSGEEVIETGLADTVSFSKPDRKLLSGIVDHPRAFDLRFNAGKRFADLKRRQLVGMVGARIDLIPHQFAVALDAASRLHPRLLLADEVGLGKTIEAGLIVQRLHLTGRANRVLIVVPEPLMNQWFVELLRRFNLLFSLFDEERCQSIEANDAGVNPFLDSQLVICSPELLTTKPERAEQALAAGWDMLVVDEAHHLEWSVDEVSPAYQVVESLAAAVPGLLLLTATPEQLGGTDGHFARLRLLDPERYDSLEHFGEQSAHYREVAEFVDRLLAGEAITAADRQLVEGKSSRASDLCDRVEAGEAGASDALVAELLDSFGTGRDMFRNTRAALGGFPERQAHLIDLGDVADPFSATIEWMVQRLAEDPERKLLVIGKTVSLAERVIDAVAARIQVKSAAFHEEMTLLQRDRAAAWFADDEGAQLLCCSEIGSEGRNFQFAHDLVLIDLPENPELLEQRIGRLDRIGQDDTIHIHVPFSSGSEEEVLAHWYHEGMGAFEHCVHGASEIAAEVAPLLDEALQFGTPESLKALVEATAAVRARVGEKLESGQDRLLELKSRPGIAVNALLDQVADIDSDLRVEKMALRLFEQFGVAVEEVGTRTYSLKPDHITTDALPGLPEDGLTMTFERRRALSHEDMAFGSVDHPLVRGAVELMANEGVGAAAFGMWENAAGEGLFLEAVWVVDCSAPAHLEVGRFLPPTPVKFAVDHTAREVLDRDVLDGISLRGGDPAPLLAIEKVKTQLIPNMIERTRAAAEAELAAITATATSDARTAYEAELARMRDLAEINHSVPQSEVDALAAREEEVVDAIANATVRLDAVRLIRRVTPRVRTR</sequence>
<proteinExistence type="inferred from homology"/>